<organism evidence="1 2">
    <name type="scientific">Gymnopus androsaceus JB14</name>
    <dbReference type="NCBI Taxonomy" id="1447944"/>
    <lineage>
        <taxon>Eukaryota</taxon>
        <taxon>Fungi</taxon>
        <taxon>Dikarya</taxon>
        <taxon>Basidiomycota</taxon>
        <taxon>Agaricomycotina</taxon>
        <taxon>Agaricomycetes</taxon>
        <taxon>Agaricomycetidae</taxon>
        <taxon>Agaricales</taxon>
        <taxon>Marasmiineae</taxon>
        <taxon>Omphalotaceae</taxon>
        <taxon>Gymnopus</taxon>
    </lineage>
</organism>
<dbReference type="EMBL" id="ML770215">
    <property type="protein sequence ID" value="KAE9384130.1"/>
    <property type="molecule type" value="Genomic_DNA"/>
</dbReference>
<dbReference type="Proteomes" id="UP000799118">
    <property type="component" value="Unassembled WGS sequence"/>
</dbReference>
<sequence>MSMSFSTHPPTQYSGTLIIATHSFWNVKSIGSGPSIIKESTQKYLSSTRPESVGHAIGLAPLDTMSEDDLKEWFLNVVLNNLLND</sequence>
<keyword evidence="2" id="KW-1185">Reference proteome</keyword>
<protein>
    <submittedName>
        <fullName evidence="1">Uncharacterized protein</fullName>
    </submittedName>
</protein>
<evidence type="ECO:0000313" key="1">
    <source>
        <dbReference type="EMBL" id="KAE9384130.1"/>
    </source>
</evidence>
<evidence type="ECO:0000313" key="2">
    <source>
        <dbReference type="Proteomes" id="UP000799118"/>
    </source>
</evidence>
<accession>A0A6A4GFB1</accession>
<name>A0A6A4GFB1_9AGAR</name>
<dbReference type="AlphaFoldDB" id="A0A6A4GFB1"/>
<reference evidence="1" key="1">
    <citation type="journal article" date="2019" name="Environ. Microbiol.">
        <title>Fungal ecological strategies reflected in gene transcription - a case study of two litter decomposers.</title>
        <authorList>
            <person name="Barbi F."/>
            <person name="Kohler A."/>
            <person name="Barry K."/>
            <person name="Baskaran P."/>
            <person name="Daum C."/>
            <person name="Fauchery L."/>
            <person name="Ihrmark K."/>
            <person name="Kuo A."/>
            <person name="LaButti K."/>
            <person name="Lipzen A."/>
            <person name="Morin E."/>
            <person name="Grigoriev I.V."/>
            <person name="Henrissat B."/>
            <person name="Lindahl B."/>
            <person name="Martin F."/>
        </authorList>
    </citation>
    <scope>NUCLEOTIDE SEQUENCE</scope>
    <source>
        <strain evidence="1">JB14</strain>
    </source>
</reference>
<proteinExistence type="predicted"/>
<gene>
    <name evidence="1" type="ORF">BT96DRAFT_681982</name>
</gene>